<evidence type="ECO:0000256" key="1">
    <source>
        <dbReference type="SAM" id="MobiDB-lite"/>
    </source>
</evidence>
<dbReference type="HOGENOM" id="CLU_1901346_0_0_1"/>
<feature type="region of interest" description="Disordered" evidence="1">
    <location>
        <begin position="70"/>
        <end position="134"/>
    </location>
</feature>
<dbReference type="Proteomes" id="UP000008383">
    <property type="component" value="Unassembled WGS sequence"/>
</dbReference>
<dbReference type="EMBL" id="ACYE01000046">
    <property type="protein sequence ID" value="EFE44522.1"/>
    <property type="molecule type" value="Genomic_DNA"/>
</dbReference>
<comment type="caution">
    <text evidence="3">The sequence shown here is derived from an EMBL/GenBank/DDBJ whole genome shotgun (WGS) entry which is preliminary data.</text>
</comment>
<evidence type="ECO:0000256" key="2">
    <source>
        <dbReference type="SAM" id="SignalP"/>
    </source>
</evidence>
<evidence type="ECO:0000313" key="4">
    <source>
        <dbReference type="Proteomes" id="UP000008383"/>
    </source>
</evidence>
<name>D4D0U8_TRIVH</name>
<reference evidence="4" key="1">
    <citation type="journal article" date="2011" name="Genome Biol.">
        <title>Comparative and functional genomics provide insights into the pathogenicity of dermatophytic fungi.</title>
        <authorList>
            <person name="Burmester A."/>
            <person name="Shelest E."/>
            <person name="Gloeckner G."/>
            <person name="Heddergott C."/>
            <person name="Schindler S."/>
            <person name="Staib P."/>
            <person name="Heidel A."/>
            <person name="Felder M."/>
            <person name="Petzold A."/>
            <person name="Szafranski K."/>
            <person name="Feuermann M."/>
            <person name="Pedruzzi I."/>
            <person name="Priebe S."/>
            <person name="Groth M."/>
            <person name="Winkler R."/>
            <person name="Li W."/>
            <person name="Kniemeyer O."/>
            <person name="Schroeckh V."/>
            <person name="Hertweck C."/>
            <person name="Hube B."/>
            <person name="White T.C."/>
            <person name="Platzer M."/>
            <person name="Guthke R."/>
            <person name="Heitman J."/>
            <person name="Woestemeyer J."/>
            <person name="Zipfel P.F."/>
            <person name="Monod M."/>
            <person name="Brakhage A.A."/>
        </authorList>
    </citation>
    <scope>NUCLEOTIDE SEQUENCE [LARGE SCALE GENOMIC DNA]</scope>
    <source>
        <strain evidence="4">HKI 0517</strain>
    </source>
</reference>
<keyword evidence="4" id="KW-1185">Reference proteome</keyword>
<feature type="non-terminal residue" evidence="3">
    <location>
        <position position="134"/>
    </location>
</feature>
<accession>D4D0U8</accession>
<feature type="chain" id="PRO_5003055223" evidence="2">
    <location>
        <begin position="21"/>
        <end position="134"/>
    </location>
</feature>
<protein>
    <submittedName>
        <fullName evidence="3">Uncharacterized protein</fullName>
    </submittedName>
</protein>
<feature type="compositionally biased region" description="Basic and acidic residues" evidence="1">
    <location>
        <begin position="108"/>
        <end position="121"/>
    </location>
</feature>
<dbReference type="AlphaFoldDB" id="D4D0U8"/>
<feature type="compositionally biased region" description="Basic and acidic residues" evidence="1">
    <location>
        <begin position="84"/>
        <end position="100"/>
    </location>
</feature>
<sequence length="134" mass="16194">MGSRFFFWSSCLLLSSKVEDEDEDEDQRDRHGQGKERLQRQRLFKSVSLFLYLCYSLPSSVSCYIFSCKSSFNPSSRPGHQKSRRETREKRQEDKKDKKGGFWVVRRFGKEEKSVRKEEKGKKRKRKREREREE</sequence>
<dbReference type="RefSeq" id="XP_003025133.1">
    <property type="nucleotide sequence ID" value="XM_003025087.1"/>
</dbReference>
<evidence type="ECO:0000313" key="3">
    <source>
        <dbReference type="EMBL" id="EFE44522.1"/>
    </source>
</evidence>
<organism evidence="3 4">
    <name type="scientific">Trichophyton verrucosum (strain HKI 0517)</name>
    <dbReference type="NCBI Taxonomy" id="663202"/>
    <lineage>
        <taxon>Eukaryota</taxon>
        <taxon>Fungi</taxon>
        <taxon>Dikarya</taxon>
        <taxon>Ascomycota</taxon>
        <taxon>Pezizomycotina</taxon>
        <taxon>Eurotiomycetes</taxon>
        <taxon>Eurotiomycetidae</taxon>
        <taxon>Onygenales</taxon>
        <taxon>Arthrodermataceae</taxon>
        <taxon>Trichophyton</taxon>
    </lineage>
</organism>
<dbReference type="GeneID" id="9580629"/>
<proteinExistence type="predicted"/>
<feature type="signal peptide" evidence="2">
    <location>
        <begin position="1"/>
        <end position="20"/>
    </location>
</feature>
<keyword evidence="2" id="KW-0732">Signal</keyword>
<dbReference type="KEGG" id="tve:TRV_00694"/>
<feature type="compositionally biased region" description="Basic residues" evidence="1">
    <location>
        <begin position="122"/>
        <end position="134"/>
    </location>
</feature>
<gene>
    <name evidence="3" type="ORF">TRV_00694</name>
</gene>